<organism evidence="7">
    <name type="scientific">Proboscia inermis</name>
    <dbReference type="NCBI Taxonomy" id="420281"/>
    <lineage>
        <taxon>Eukaryota</taxon>
        <taxon>Sar</taxon>
        <taxon>Stramenopiles</taxon>
        <taxon>Ochrophyta</taxon>
        <taxon>Bacillariophyta</taxon>
        <taxon>Coscinodiscophyceae</taxon>
        <taxon>Rhizosoleniophycidae</taxon>
        <taxon>Rhizosoleniales</taxon>
        <taxon>Rhizosoleniaceae</taxon>
        <taxon>Proboscia</taxon>
    </lineage>
</organism>
<feature type="transmembrane region" description="Helical" evidence="6">
    <location>
        <begin position="116"/>
        <end position="138"/>
    </location>
</feature>
<dbReference type="GO" id="GO:0005886">
    <property type="term" value="C:plasma membrane"/>
    <property type="evidence" value="ECO:0007669"/>
    <property type="project" value="UniProtKB-SubCell"/>
</dbReference>
<keyword evidence="3 6" id="KW-0812">Transmembrane</keyword>
<dbReference type="PANTHER" id="PTHR30106:SF1">
    <property type="entry name" value="UPF0324 MEMBRANE PROTEIN FN0533"/>
    <property type="match status" value="1"/>
</dbReference>
<protein>
    <submittedName>
        <fullName evidence="7">Uncharacterized protein</fullName>
    </submittedName>
</protein>
<evidence type="ECO:0000256" key="4">
    <source>
        <dbReference type="ARBA" id="ARBA00022989"/>
    </source>
</evidence>
<dbReference type="InterPro" id="IPR018383">
    <property type="entry name" value="UPF0324_pro"/>
</dbReference>
<evidence type="ECO:0000256" key="6">
    <source>
        <dbReference type="SAM" id="Phobius"/>
    </source>
</evidence>
<feature type="transmembrane region" description="Helical" evidence="6">
    <location>
        <begin position="262"/>
        <end position="280"/>
    </location>
</feature>
<comment type="subcellular location">
    <subcellularLocation>
        <location evidence="1">Cell membrane</location>
        <topology evidence="1">Multi-pass membrane protein</topology>
    </subcellularLocation>
</comment>
<evidence type="ECO:0000256" key="5">
    <source>
        <dbReference type="ARBA" id="ARBA00023136"/>
    </source>
</evidence>
<feature type="transmembrane region" description="Helical" evidence="6">
    <location>
        <begin position="84"/>
        <end position="104"/>
    </location>
</feature>
<name>A0A7S0GFJ2_9STRA</name>
<proteinExistence type="predicted"/>
<feature type="transmembrane region" description="Helical" evidence="6">
    <location>
        <begin position="23"/>
        <end position="41"/>
    </location>
</feature>
<evidence type="ECO:0000256" key="2">
    <source>
        <dbReference type="ARBA" id="ARBA00022475"/>
    </source>
</evidence>
<keyword evidence="2" id="KW-1003">Cell membrane</keyword>
<sequence length="304" mass="32549">MAHAGIGILSLWLGRNRWCSKSGMGYAIFAILLGMIITNASSQLFPNFKLTGFKLVAKDGEFFIKCSLVLLAVEFSVLKEVGWQAIVVSWVGSPVSLISGYLIGTRLFKMETDISILIAVGATWCGASAISAVSAVVGSSSTNVSLSISVVALFTAVFTFVQAYLAIFFGMDDRVAGAWIGSSVDQTGNVVASAAIISEEATEVAGIVKIVLNSGLGILVTAIAFWWQTRQTTQTETDEENTGTNTTNKFSLLFLWDSFPKFVLGYIACSTILTIVLPLLEESPEGEALQPAVLSLNKWWFAIG</sequence>
<reference evidence="7" key="1">
    <citation type="submission" date="2021-01" db="EMBL/GenBank/DDBJ databases">
        <authorList>
            <person name="Corre E."/>
            <person name="Pelletier E."/>
            <person name="Niang G."/>
            <person name="Scheremetjew M."/>
            <person name="Finn R."/>
            <person name="Kale V."/>
            <person name="Holt S."/>
            <person name="Cochrane G."/>
            <person name="Meng A."/>
            <person name="Brown T."/>
            <person name="Cohen L."/>
        </authorList>
    </citation>
    <scope>NUCLEOTIDE SEQUENCE</scope>
    <source>
        <strain evidence="7">CCAP1064/1</strain>
    </source>
</reference>
<evidence type="ECO:0000313" key="7">
    <source>
        <dbReference type="EMBL" id="CAD8414809.1"/>
    </source>
</evidence>
<keyword evidence="4 6" id="KW-1133">Transmembrane helix</keyword>
<gene>
    <name evidence="7" type="ORF">PINE0816_LOCUS10943</name>
</gene>
<dbReference type="PANTHER" id="PTHR30106">
    <property type="entry name" value="INNER MEMBRANE PROTEIN YEIH-RELATED"/>
    <property type="match status" value="1"/>
</dbReference>
<dbReference type="AlphaFoldDB" id="A0A7S0GFJ2"/>
<feature type="transmembrane region" description="Helical" evidence="6">
    <location>
        <begin position="144"/>
        <end position="169"/>
    </location>
</feature>
<dbReference type="Pfam" id="PF03601">
    <property type="entry name" value="Cons_hypoth698"/>
    <property type="match status" value="1"/>
</dbReference>
<feature type="transmembrane region" description="Helical" evidence="6">
    <location>
        <begin position="207"/>
        <end position="227"/>
    </location>
</feature>
<keyword evidence="5 6" id="KW-0472">Membrane</keyword>
<evidence type="ECO:0000256" key="3">
    <source>
        <dbReference type="ARBA" id="ARBA00022692"/>
    </source>
</evidence>
<evidence type="ECO:0000256" key="1">
    <source>
        <dbReference type="ARBA" id="ARBA00004651"/>
    </source>
</evidence>
<accession>A0A7S0GFJ2</accession>
<dbReference type="EMBL" id="HBEL01023385">
    <property type="protein sequence ID" value="CAD8414809.1"/>
    <property type="molecule type" value="Transcribed_RNA"/>
</dbReference>